<dbReference type="GO" id="GO:0000155">
    <property type="term" value="F:phosphorelay sensor kinase activity"/>
    <property type="evidence" value="ECO:0007669"/>
    <property type="project" value="TreeGrafter"/>
</dbReference>
<evidence type="ECO:0008006" key="5">
    <source>
        <dbReference type="Google" id="ProtNLM"/>
    </source>
</evidence>
<name>A0A8E7UFA5_9FLOR</name>
<evidence type="ECO:0000256" key="1">
    <source>
        <dbReference type="ARBA" id="ARBA00022553"/>
    </source>
</evidence>
<dbReference type="SMART" id="SM00448">
    <property type="entry name" value="REC"/>
    <property type="match status" value="1"/>
</dbReference>
<dbReference type="CDD" id="cd06170">
    <property type="entry name" value="LuxR_C_like"/>
    <property type="match status" value="1"/>
</dbReference>
<evidence type="ECO:0000259" key="2">
    <source>
        <dbReference type="SMART" id="SM00421"/>
    </source>
</evidence>
<dbReference type="AlphaFoldDB" id="A0A8E7UFA5"/>
<protein>
    <recommendedName>
        <fullName evidence="5">TctD-like protein</fullName>
    </recommendedName>
</protein>
<keyword evidence="1" id="KW-0597">Phosphoprotein</keyword>
<sequence>MVKRILLLDDDISIRNSIYLYLVSQKFSVCLADSVASALNELNKSIPDLVIADIMMPNTDGYDFLEILRSSNLFYDIPFIFLTAKGMTHDRIKGYNAGCNAYLTKPFDPSELLSIINNLLKRQHLAHKVFNVKTSNISTSKYFLINSLTSREKAVLKLVVRGYKNKEVANKLQISIRSVEKYVSKLLHKTSTRNRTELTKFIGSTLELYKGE</sequence>
<dbReference type="EMBL" id="MN240356">
    <property type="protein sequence ID" value="QVY57949.1"/>
    <property type="molecule type" value="Genomic_DNA"/>
</dbReference>
<dbReference type="InterPro" id="IPR000792">
    <property type="entry name" value="Tscrpt_reg_LuxR_C"/>
</dbReference>
<dbReference type="PANTHER" id="PTHR43547:SF2">
    <property type="entry name" value="HYBRID SIGNAL TRANSDUCTION HISTIDINE KINASE C"/>
    <property type="match status" value="1"/>
</dbReference>
<keyword evidence="4" id="KW-0934">Plastid</keyword>
<proteinExistence type="predicted"/>
<dbReference type="PANTHER" id="PTHR43547">
    <property type="entry name" value="TWO-COMPONENT HISTIDINE KINASE"/>
    <property type="match status" value="1"/>
</dbReference>
<dbReference type="GO" id="GO:0006355">
    <property type="term" value="P:regulation of DNA-templated transcription"/>
    <property type="evidence" value="ECO:0007669"/>
    <property type="project" value="InterPro"/>
</dbReference>
<evidence type="ECO:0000259" key="3">
    <source>
        <dbReference type="SMART" id="SM00448"/>
    </source>
</evidence>
<evidence type="ECO:0000313" key="4">
    <source>
        <dbReference type="EMBL" id="QVY57949.1"/>
    </source>
</evidence>
<dbReference type="Pfam" id="PF00072">
    <property type="entry name" value="Response_reg"/>
    <property type="match status" value="1"/>
</dbReference>
<geneLocation type="plastid" evidence="4"/>
<accession>A0A8E7UFA5</accession>
<organism evidence="4">
    <name type="scientific">Betaphycus gelatinus</name>
    <dbReference type="NCBI Taxonomy" id="1191690"/>
    <lineage>
        <taxon>Eukaryota</taxon>
        <taxon>Rhodophyta</taxon>
        <taxon>Florideophyceae</taxon>
        <taxon>Rhodymeniophycidae</taxon>
        <taxon>Gigartinales</taxon>
        <taxon>Solieriaceae</taxon>
        <taxon>Betaphycus</taxon>
    </lineage>
</organism>
<gene>
    <name evidence="4" type="primary">ycf29</name>
</gene>
<reference evidence="4" key="2">
    <citation type="journal article" date="2021" name="Genomics">
        <title>Comparative analysis of mitochondrial genomes of Nirvanini and Evacanthini (Hemiptera: Cicadellidae) reveals an explicit evolutionary relationship.</title>
        <authorList>
            <person name="Du Y."/>
            <person name="Liang Z."/>
            <person name="Dietrich C.H."/>
            <person name="Dai W."/>
        </authorList>
    </citation>
    <scope>NUCLEOTIDE SEQUENCE</scope>
</reference>
<reference evidence="4" key="1">
    <citation type="submission" date="2019-07" db="EMBL/GenBank/DDBJ databases">
        <authorList>
            <person name="Zhang J."/>
            <person name="Liu T."/>
        </authorList>
    </citation>
    <scope>NUCLEOTIDE SEQUENCE</scope>
</reference>
<dbReference type="Pfam" id="PF00196">
    <property type="entry name" value="GerE"/>
    <property type="match status" value="1"/>
</dbReference>
<feature type="domain" description="Response regulatory" evidence="3">
    <location>
        <begin position="3"/>
        <end position="116"/>
    </location>
</feature>
<dbReference type="SMART" id="SM00421">
    <property type="entry name" value="HTH_LUXR"/>
    <property type="match status" value="1"/>
</dbReference>
<feature type="domain" description="HTH luxR-type" evidence="2">
    <location>
        <begin position="145"/>
        <end position="202"/>
    </location>
</feature>
<dbReference type="InterPro" id="IPR001789">
    <property type="entry name" value="Sig_transdc_resp-reg_receiver"/>
</dbReference>